<proteinExistence type="predicted"/>
<feature type="region of interest" description="Disordered" evidence="1">
    <location>
        <begin position="59"/>
        <end position="80"/>
    </location>
</feature>
<gene>
    <name evidence="2" type="ORF">RN001_006586</name>
</gene>
<evidence type="ECO:0000256" key="1">
    <source>
        <dbReference type="SAM" id="MobiDB-lite"/>
    </source>
</evidence>
<evidence type="ECO:0000313" key="3">
    <source>
        <dbReference type="Proteomes" id="UP001353858"/>
    </source>
</evidence>
<evidence type="ECO:0000313" key="2">
    <source>
        <dbReference type="EMBL" id="KAK4883267.1"/>
    </source>
</evidence>
<dbReference type="EMBL" id="JARPUR010000002">
    <property type="protein sequence ID" value="KAK4883267.1"/>
    <property type="molecule type" value="Genomic_DNA"/>
</dbReference>
<dbReference type="AlphaFoldDB" id="A0AAN7Q5G2"/>
<comment type="caution">
    <text evidence="2">The sequence shown here is derived from an EMBL/GenBank/DDBJ whole genome shotgun (WGS) entry which is preliminary data.</text>
</comment>
<organism evidence="2 3">
    <name type="scientific">Aquatica leii</name>
    <dbReference type="NCBI Taxonomy" id="1421715"/>
    <lineage>
        <taxon>Eukaryota</taxon>
        <taxon>Metazoa</taxon>
        <taxon>Ecdysozoa</taxon>
        <taxon>Arthropoda</taxon>
        <taxon>Hexapoda</taxon>
        <taxon>Insecta</taxon>
        <taxon>Pterygota</taxon>
        <taxon>Neoptera</taxon>
        <taxon>Endopterygota</taxon>
        <taxon>Coleoptera</taxon>
        <taxon>Polyphaga</taxon>
        <taxon>Elateriformia</taxon>
        <taxon>Elateroidea</taxon>
        <taxon>Lampyridae</taxon>
        <taxon>Luciolinae</taxon>
        <taxon>Aquatica</taxon>
    </lineage>
</organism>
<sequence length="80" mass="9034">MNVDNSSEALSLPEDGQGEFVQDIFNADDSTDHANYMHVENESGKKIANEEETEDILQLSETSANDNKNFKIETKKVRQE</sequence>
<dbReference type="Proteomes" id="UP001353858">
    <property type="component" value="Unassembled WGS sequence"/>
</dbReference>
<reference evidence="3" key="1">
    <citation type="submission" date="2023-01" db="EMBL/GenBank/DDBJ databases">
        <title>Key to firefly adult light organ development and bioluminescence: homeobox transcription factors regulate luciferase expression and transportation to peroxisome.</title>
        <authorList>
            <person name="Fu X."/>
        </authorList>
    </citation>
    <scope>NUCLEOTIDE SEQUENCE [LARGE SCALE GENOMIC DNA]</scope>
</reference>
<feature type="compositionally biased region" description="Basic and acidic residues" evidence="1">
    <location>
        <begin position="68"/>
        <end position="80"/>
    </location>
</feature>
<name>A0AAN7Q5G2_9COLE</name>
<protein>
    <submittedName>
        <fullName evidence="2">Uncharacterized protein</fullName>
    </submittedName>
</protein>
<accession>A0AAN7Q5G2</accession>
<keyword evidence="3" id="KW-1185">Reference proteome</keyword>